<dbReference type="CDD" id="cd03450">
    <property type="entry name" value="NodN"/>
    <property type="match status" value="1"/>
</dbReference>
<dbReference type="RefSeq" id="WP_076688594.1">
    <property type="nucleotide sequence ID" value="NZ_CP018762.1"/>
</dbReference>
<evidence type="ECO:0000313" key="4">
    <source>
        <dbReference type="Proteomes" id="UP000187185"/>
    </source>
</evidence>
<dbReference type="STRING" id="36805.BOH66_01340"/>
<dbReference type="Gene3D" id="3.10.129.10">
    <property type="entry name" value="Hotdog Thioesterase"/>
    <property type="match status" value="1"/>
</dbReference>
<dbReference type="EMBL" id="CP018762">
    <property type="protein sequence ID" value="APZ33093.1"/>
    <property type="molecule type" value="Genomic_DNA"/>
</dbReference>
<dbReference type="InterPro" id="IPR002539">
    <property type="entry name" value="MaoC-like_dom"/>
</dbReference>
<protein>
    <submittedName>
        <fullName evidence="3">Dehydratase</fullName>
    </submittedName>
</protein>
<dbReference type="KEGG" id="maur:BOH66_01340"/>
<dbReference type="PANTHER" id="PTHR42993">
    <property type="entry name" value="MAOC-LIKE DEHYDRATASE DOMAIN-CONTAINING PROTEIN"/>
    <property type="match status" value="1"/>
</dbReference>
<feature type="domain" description="MaoC-like" evidence="2">
    <location>
        <begin position="21"/>
        <end position="123"/>
    </location>
</feature>
<reference evidence="3 4" key="1">
    <citation type="submission" date="2016-12" db="EMBL/GenBank/DDBJ databases">
        <title>Complete genome sequence of Microbacterium aurum KACC 15219.</title>
        <authorList>
            <person name="Jung Y."/>
            <person name="Shin J.-H."/>
            <person name="Lee Y.-J."/>
            <person name="Yi H."/>
            <person name="Bahn Y.-S."/>
            <person name="Kim J.F."/>
            <person name="Lee D.-W."/>
        </authorList>
    </citation>
    <scope>NUCLEOTIDE SEQUENCE [LARGE SCALE GENOMIC DNA]</scope>
    <source>
        <strain evidence="3 4">KACC 15219</strain>
    </source>
</reference>
<gene>
    <name evidence="3" type="ORF">BOH66_01340</name>
</gene>
<evidence type="ECO:0000256" key="1">
    <source>
        <dbReference type="ARBA" id="ARBA00005254"/>
    </source>
</evidence>
<comment type="similarity">
    <text evidence="1">Belongs to the enoyl-CoA hydratase/isomerase family.</text>
</comment>
<dbReference type="AlphaFoldDB" id="A0A1P8U4S2"/>
<dbReference type="SUPFAM" id="SSF54637">
    <property type="entry name" value="Thioesterase/thiol ester dehydrase-isomerase"/>
    <property type="match status" value="1"/>
</dbReference>
<proteinExistence type="inferred from homology"/>
<evidence type="ECO:0000313" key="3">
    <source>
        <dbReference type="EMBL" id="APZ33093.1"/>
    </source>
</evidence>
<sequence length="150" mass="15951">MIRVASPADLPGVVGQSATGAWFEIDQDRIAAFAEATEDRQWIHLDRDRAASGPFGGTIAHGYLTLSLLPHLASGLLEVGGVAMAVNYGLDAVRFLQPVRAGARVRAVTEVRSAEPVAQGMRVGMRTTVEIEGSERPALVAETIALYVPE</sequence>
<organism evidence="3 4">
    <name type="scientific">Microbacterium aurum</name>
    <dbReference type="NCBI Taxonomy" id="36805"/>
    <lineage>
        <taxon>Bacteria</taxon>
        <taxon>Bacillati</taxon>
        <taxon>Actinomycetota</taxon>
        <taxon>Actinomycetes</taxon>
        <taxon>Micrococcales</taxon>
        <taxon>Microbacteriaceae</taxon>
        <taxon>Microbacterium</taxon>
    </lineage>
</organism>
<accession>A0A1P8U4S2</accession>
<dbReference type="InterPro" id="IPR029069">
    <property type="entry name" value="HotDog_dom_sf"/>
</dbReference>
<dbReference type="Proteomes" id="UP000187185">
    <property type="component" value="Chromosome"/>
</dbReference>
<dbReference type="OrthoDB" id="9801735at2"/>
<dbReference type="PANTHER" id="PTHR42993:SF1">
    <property type="entry name" value="MAOC-LIKE DEHYDRATASE DOMAIN-CONTAINING PROTEIN"/>
    <property type="match status" value="1"/>
</dbReference>
<dbReference type="Pfam" id="PF01575">
    <property type="entry name" value="MaoC_dehydratas"/>
    <property type="match status" value="1"/>
</dbReference>
<evidence type="ECO:0000259" key="2">
    <source>
        <dbReference type="Pfam" id="PF01575"/>
    </source>
</evidence>
<name>A0A1P8U4S2_9MICO</name>
<dbReference type="InterPro" id="IPR039375">
    <property type="entry name" value="NodN-like"/>
</dbReference>
<keyword evidence="4" id="KW-1185">Reference proteome</keyword>